<organism evidence="1">
    <name type="scientific">uncultured Caudovirales phage</name>
    <dbReference type="NCBI Taxonomy" id="2100421"/>
    <lineage>
        <taxon>Viruses</taxon>
        <taxon>Duplodnaviria</taxon>
        <taxon>Heunggongvirae</taxon>
        <taxon>Uroviricota</taxon>
        <taxon>Caudoviricetes</taxon>
        <taxon>Peduoviridae</taxon>
        <taxon>Maltschvirus</taxon>
        <taxon>Maltschvirus maltsch</taxon>
    </lineage>
</organism>
<name>A0A6J5LD68_9CAUD</name>
<protein>
    <submittedName>
        <fullName evidence="1">Uncharacterized protein</fullName>
    </submittedName>
</protein>
<dbReference type="EMBL" id="LR796254">
    <property type="protein sequence ID" value="CAB4131925.1"/>
    <property type="molecule type" value="Genomic_DNA"/>
</dbReference>
<accession>A0A6J5LD68</accession>
<evidence type="ECO:0000313" key="1">
    <source>
        <dbReference type="EMBL" id="CAB4131925.1"/>
    </source>
</evidence>
<sequence>MSILALTSDTLIGTPAAGNIEYNGQFYGTDSNNARAQMQRITQGTAVASTSGTSIDFTALPSWIKRITVLFNGVSTNGTSILLLQIGAGSVINTGYVSAASVNATNVAQTTGYGVLGVGSAAYTVSGAVRITNITGNTWVSDGVLSSGAGGNVHVSGGTLALSGTLDRVRITTVNGTDTFDAGSINILYEG</sequence>
<gene>
    <name evidence="1" type="ORF">UFOVP135_21</name>
</gene>
<proteinExistence type="predicted"/>
<reference evidence="1" key="1">
    <citation type="submission" date="2020-04" db="EMBL/GenBank/DDBJ databases">
        <authorList>
            <person name="Chiriac C."/>
            <person name="Salcher M."/>
            <person name="Ghai R."/>
            <person name="Kavagutti S V."/>
        </authorList>
    </citation>
    <scope>NUCLEOTIDE SEQUENCE</scope>
</reference>